<protein>
    <submittedName>
        <fullName evidence="1">Uncharacterized protein</fullName>
    </submittedName>
</protein>
<dbReference type="AlphaFoldDB" id="A0AAV4TL80"/>
<proteinExistence type="predicted"/>
<comment type="caution">
    <text evidence="1">The sequence shown here is derived from an EMBL/GenBank/DDBJ whole genome shotgun (WGS) entry which is preliminary data.</text>
</comment>
<gene>
    <name evidence="1" type="ORF">CEXT_207801</name>
</gene>
<keyword evidence="2" id="KW-1185">Reference proteome</keyword>
<accession>A0AAV4TL80</accession>
<sequence length="84" mass="9663">MSAALLEIRFGKVRHGFMSPSDRKCYERFPLWTITRTLISRENKDEKLCLAKRLARNLFGKAVAVKAKYCCKSYCKNAAVKMSL</sequence>
<evidence type="ECO:0000313" key="1">
    <source>
        <dbReference type="EMBL" id="GIY45537.1"/>
    </source>
</evidence>
<organism evidence="1 2">
    <name type="scientific">Caerostris extrusa</name>
    <name type="common">Bark spider</name>
    <name type="synonym">Caerostris bankana</name>
    <dbReference type="NCBI Taxonomy" id="172846"/>
    <lineage>
        <taxon>Eukaryota</taxon>
        <taxon>Metazoa</taxon>
        <taxon>Ecdysozoa</taxon>
        <taxon>Arthropoda</taxon>
        <taxon>Chelicerata</taxon>
        <taxon>Arachnida</taxon>
        <taxon>Araneae</taxon>
        <taxon>Araneomorphae</taxon>
        <taxon>Entelegynae</taxon>
        <taxon>Araneoidea</taxon>
        <taxon>Araneidae</taxon>
        <taxon>Caerostris</taxon>
    </lineage>
</organism>
<reference evidence="1 2" key="1">
    <citation type="submission" date="2021-06" db="EMBL/GenBank/DDBJ databases">
        <title>Caerostris extrusa draft genome.</title>
        <authorList>
            <person name="Kono N."/>
            <person name="Arakawa K."/>
        </authorList>
    </citation>
    <scope>NUCLEOTIDE SEQUENCE [LARGE SCALE GENOMIC DNA]</scope>
</reference>
<name>A0AAV4TL80_CAEEX</name>
<evidence type="ECO:0000313" key="2">
    <source>
        <dbReference type="Proteomes" id="UP001054945"/>
    </source>
</evidence>
<dbReference type="EMBL" id="BPLR01011283">
    <property type="protein sequence ID" value="GIY45537.1"/>
    <property type="molecule type" value="Genomic_DNA"/>
</dbReference>
<dbReference type="Proteomes" id="UP001054945">
    <property type="component" value="Unassembled WGS sequence"/>
</dbReference>